<evidence type="ECO:0000313" key="1">
    <source>
        <dbReference type="EMBL" id="KRZ69658.1"/>
    </source>
</evidence>
<reference evidence="1 2" key="1">
    <citation type="submission" date="2015-01" db="EMBL/GenBank/DDBJ databases">
        <title>Evolution of Trichinella species and genotypes.</title>
        <authorList>
            <person name="Korhonen P.K."/>
            <person name="Edoardo P."/>
            <person name="Giuseppe L.R."/>
            <person name="Gasser R.B."/>
        </authorList>
    </citation>
    <scope>NUCLEOTIDE SEQUENCE [LARGE SCALE GENOMIC DNA]</scope>
    <source>
        <strain evidence="1">ISS1980</strain>
    </source>
</reference>
<protein>
    <submittedName>
        <fullName evidence="1">Uncharacterized protein</fullName>
    </submittedName>
</protein>
<name>A0A0V1MDD5_9BILA</name>
<sequence>MADDKRKAARNMPIVHLRTIYCEQQNSVLTFDDAKAILIGEEFAGSNVEFRGSRGPYFETAKLGPIPRNFFFSQE</sequence>
<comment type="caution">
    <text evidence="1">The sequence shown here is derived from an EMBL/GenBank/DDBJ whole genome shotgun (WGS) entry which is preliminary data.</text>
</comment>
<dbReference type="Proteomes" id="UP000054843">
    <property type="component" value="Unassembled WGS sequence"/>
</dbReference>
<accession>A0A0V1MDD5</accession>
<dbReference type="AlphaFoldDB" id="A0A0V1MDD5"/>
<evidence type="ECO:0000313" key="2">
    <source>
        <dbReference type="Proteomes" id="UP000054843"/>
    </source>
</evidence>
<gene>
    <name evidence="1" type="ORF">T10_9439</name>
</gene>
<dbReference type="EMBL" id="JYDO01000131">
    <property type="protein sequence ID" value="KRZ69658.1"/>
    <property type="molecule type" value="Genomic_DNA"/>
</dbReference>
<proteinExistence type="predicted"/>
<organism evidence="1 2">
    <name type="scientific">Trichinella papuae</name>
    <dbReference type="NCBI Taxonomy" id="268474"/>
    <lineage>
        <taxon>Eukaryota</taxon>
        <taxon>Metazoa</taxon>
        <taxon>Ecdysozoa</taxon>
        <taxon>Nematoda</taxon>
        <taxon>Enoplea</taxon>
        <taxon>Dorylaimia</taxon>
        <taxon>Trichinellida</taxon>
        <taxon>Trichinellidae</taxon>
        <taxon>Trichinella</taxon>
    </lineage>
</organism>
<keyword evidence="2" id="KW-1185">Reference proteome</keyword>